<accession>A0A401H5Q4</accession>
<reference evidence="3 4" key="1">
    <citation type="journal article" date="2018" name="Sci. Rep.">
        <title>Genome sequence of the cauliflower mushroom Sparassis crispa (Hanabiratake) and its association with beneficial usage.</title>
        <authorList>
            <person name="Kiyama R."/>
            <person name="Furutani Y."/>
            <person name="Kawaguchi K."/>
            <person name="Nakanishi T."/>
        </authorList>
    </citation>
    <scope>NUCLEOTIDE SEQUENCE [LARGE SCALE GENOMIC DNA]</scope>
</reference>
<feature type="chain" id="PRO_5019568280" evidence="2">
    <location>
        <begin position="20"/>
        <end position="446"/>
    </location>
</feature>
<feature type="region of interest" description="Disordered" evidence="1">
    <location>
        <begin position="421"/>
        <end position="446"/>
    </location>
</feature>
<evidence type="ECO:0000256" key="1">
    <source>
        <dbReference type="SAM" id="MobiDB-lite"/>
    </source>
</evidence>
<dbReference type="Proteomes" id="UP000287166">
    <property type="component" value="Unassembled WGS sequence"/>
</dbReference>
<keyword evidence="2" id="KW-0732">Signal</keyword>
<dbReference type="InParanoid" id="A0A401H5Q4"/>
<protein>
    <submittedName>
        <fullName evidence="3">Uncharacterized protein</fullName>
    </submittedName>
</protein>
<feature type="compositionally biased region" description="Basic residues" evidence="1">
    <location>
        <begin position="427"/>
        <end position="439"/>
    </location>
</feature>
<comment type="caution">
    <text evidence="3">The sequence shown here is derived from an EMBL/GenBank/DDBJ whole genome shotgun (WGS) entry which is preliminary data.</text>
</comment>
<evidence type="ECO:0000256" key="2">
    <source>
        <dbReference type="SAM" id="SignalP"/>
    </source>
</evidence>
<feature type="compositionally biased region" description="Pro residues" evidence="1">
    <location>
        <begin position="153"/>
        <end position="168"/>
    </location>
</feature>
<proteinExistence type="predicted"/>
<gene>
    <name evidence="3" type="ORF">SCP_1700040</name>
</gene>
<dbReference type="AlphaFoldDB" id="A0A401H5Q4"/>
<name>A0A401H5Q4_9APHY</name>
<feature type="compositionally biased region" description="Basic residues" evidence="1">
    <location>
        <begin position="177"/>
        <end position="186"/>
    </location>
</feature>
<feature type="compositionally biased region" description="Polar residues" evidence="1">
    <location>
        <begin position="269"/>
        <end position="288"/>
    </location>
</feature>
<keyword evidence="4" id="KW-1185">Reference proteome</keyword>
<feature type="region of interest" description="Disordered" evidence="1">
    <location>
        <begin position="123"/>
        <end position="393"/>
    </location>
</feature>
<dbReference type="EMBL" id="BFAD01000017">
    <property type="protein sequence ID" value="GBE89680.1"/>
    <property type="molecule type" value="Genomic_DNA"/>
</dbReference>
<dbReference type="GeneID" id="38786597"/>
<organism evidence="3 4">
    <name type="scientific">Sparassis crispa</name>
    <dbReference type="NCBI Taxonomy" id="139825"/>
    <lineage>
        <taxon>Eukaryota</taxon>
        <taxon>Fungi</taxon>
        <taxon>Dikarya</taxon>
        <taxon>Basidiomycota</taxon>
        <taxon>Agaricomycotina</taxon>
        <taxon>Agaricomycetes</taxon>
        <taxon>Polyporales</taxon>
        <taxon>Sparassidaceae</taxon>
        <taxon>Sparassis</taxon>
    </lineage>
</organism>
<sequence length="446" mass="48049">MPLLLPFALLLLGSPPRHPSTTPRRLSSALLCFYLFFSCFCPSPVPVCSRTRRVGTAFSATPAPSTFHLALPHAVERKRSAARSFSEVQGHPSPLVVAPATAVERPPPRGPQGPHLFAEVEERGPAASLSLRPPRCNSSALHPPAVAETPRRPTTPPRPFPAPSPDPPRCAQAHGGERRHLRRHTGYRGATTARTPPAHDLHGSAKARPTSARRPCTLPDTRRPTVANDAARVVVPAIMVRRRRAAPTTRSPRPREAPRSLSPPPRTIPQPSSTRAGPPQRTTAQQSSRRPRCHNGAQVPPGGLQPPAKAGVTSQHRHPTFLDPRSPSAVKDRALIVTRAITVQRPRRTSSSRSAGPDAGPRHLPAPSPNPPQLAFARCGERPSPGRHANRRSARTALTSLLAVSNARRWPASLSSILSESSSTLVHRLHRATAPRTSRRTSSAGR</sequence>
<dbReference type="RefSeq" id="XP_027620593.1">
    <property type="nucleotide sequence ID" value="XM_027764792.1"/>
</dbReference>
<evidence type="ECO:0000313" key="4">
    <source>
        <dbReference type="Proteomes" id="UP000287166"/>
    </source>
</evidence>
<evidence type="ECO:0000313" key="3">
    <source>
        <dbReference type="EMBL" id="GBE89680.1"/>
    </source>
</evidence>
<feature type="signal peptide" evidence="2">
    <location>
        <begin position="1"/>
        <end position="19"/>
    </location>
</feature>